<name>A0ABS5M0E3_9MICO</name>
<sequence length="246" mass="25246">MLVIQHQSNAGLGAISSSFESAAARVDVRSAENPGAIPETLAGFDGLVVLGGSMGPEDDAVAPWLSRVRELLREGVASGVPTLGICLGAQLLAVAHGGRVTPMAHGPEIGLDTVTFAGRGATPGEEDPLFGPFAGASVPVVQWHYLAVAALPSAARRLASSDRCPNQVFALGGAAWGVQFHPEASSVSAADWVIEDAENLEQLAIDAASIVSRVTAAEPELLRVWGGVAGRFAGIVDARVRAQRTG</sequence>
<dbReference type="PROSITE" id="PS51273">
    <property type="entry name" value="GATASE_TYPE_1"/>
    <property type="match status" value="1"/>
</dbReference>
<keyword evidence="3" id="KW-1185">Reference proteome</keyword>
<organism evidence="2 3">
    <name type="scientific">Leucobacter manosquensis</name>
    <dbReference type="NCBI Taxonomy" id="2810611"/>
    <lineage>
        <taxon>Bacteria</taxon>
        <taxon>Bacillati</taxon>
        <taxon>Actinomycetota</taxon>
        <taxon>Actinomycetes</taxon>
        <taxon>Micrococcales</taxon>
        <taxon>Microbacteriaceae</taxon>
        <taxon>Leucobacter</taxon>
    </lineage>
</organism>
<dbReference type="InterPro" id="IPR044992">
    <property type="entry name" value="ChyE-like"/>
</dbReference>
<dbReference type="PANTHER" id="PTHR42695:SF5">
    <property type="entry name" value="GLUTAMINE AMIDOTRANSFERASE YLR126C-RELATED"/>
    <property type="match status" value="1"/>
</dbReference>
<gene>
    <name evidence="2" type="ORF">JSQ98_00270</name>
</gene>
<dbReference type="InterPro" id="IPR017926">
    <property type="entry name" value="GATASE"/>
</dbReference>
<reference evidence="2 3" key="1">
    <citation type="submission" date="2021-02" db="EMBL/GenBank/DDBJ databases">
        <title>Draft genome and description of Leucobacter sp nov strain Marseille-Q4368.</title>
        <authorList>
            <person name="Boxberger M."/>
            <person name="La Scola B."/>
        </authorList>
    </citation>
    <scope>NUCLEOTIDE SEQUENCE [LARGE SCALE GENOMIC DNA]</scope>
    <source>
        <strain evidence="2 3">Marseille-Q4368</strain>
    </source>
</reference>
<evidence type="ECO:0000313" key="2">
    <source>
        <dbReference type="EMBL" id="MBS3180652.1"/>
    </source>
</evidence>
<comment type="caution">
    <text evidence="2">The sequence shown here is derived from an EMBL/GenBank/DDBJ whole genome shotgun (WGS) entry which is preliminary data.</text>
</comment>
<keyword evidence="2" id="KW-0315">Glutamine amidotransferase</keyword>
<evidence type="ECO:0000313" key="3">
    <source>
        <dbReference type="Proteomes" id="UP000811492"/>
    </source>
</evidence>
<proteinExistence type="predicted"/>
<evidence type="ECO:0000259" key="1">
    <source>
        <dbReference type="Pfam" id="PF00117"/>
    </source>
</evidence>
<dbReference type="Gene3D" id="3.40.50.880">
    <property type="match status" value="1"/>
</dbReference>
<dbReference type="PANTHER" id="PTHR42695">
    <property type="entry name" value="GLUTAMINE AMIDOTRANSFERASE YLR126C-RELATED"/>
    <property type="match status" value="1"/>
</dbReference>
<dbReference type="CDD" id="cd01741">
    <property type="entry name" value="GATase1_1"/>
    <property type="match status" value="1"/>
</dbReference>
<dbReference type="EMBL" id="JAFEVO010000001">
    <property type="protein sequence ID" value="MBS3180652.1"/>
    <property type="molecule type" value="Genomic_DNA"/>
</dbReference>
<protein>
    <submittedName>
        <fullName evidence="2">Type 1 glutamine amidotransferase</fullName>
    </submittedName>
</protein>
<dbReference type="Pfam" id="PF00117">
    <property type="entry name" value="GATase"/>
    <property type="match status" value="1"/>
</dbReference>
<dbReference type="InterPro" id="IPR029062">
    <property type="entry name" value="Class_I_gatase-like"/>
</dbReference>
<feature type="domain" description="Glutamine amidotransferase" evidence="1">
    <location>
        <begin position="16"/>
        <end position="187"/>
    </location>
</feature>
<dbReference type="SUPFAM" id="SSF52317">
    <property type="entry name" value="Class I glutamine amidotransferase-like"/>
    <property type="match status" value="1"/>
</dbReference>
<dbReference type="Proteomes" id="UP000811492">
    <property type="component" value="Unassembled WGS sequence"/>
</dbReference>
<accession>A0ABS5M0E3</accession>